<keyword evidence="1" id="KW-0805">Transcription regulation</keyword>
<sequence>MSNTSFVRYESSVEQASENSEASEESVIEDEPAQASTCVECDGRVITADNESFCADCGLIVSAEHVDHRPTRGVHGPSDGSGPSEWSCESINPLRVDKGLHTTFFLGSDGYGNSLSSEQMDKYERLRQRHKRFQVEDKRAIRLNEGFRDIESITGNLALPGFVAEDAGLFLKQAADARLPGGRMSWEALAGGAVLLAANQAGFPRSCDEVVQYTKSPYERVSAAARKLRCELGLDVPPAREGVIDDVLIALDDALDVQTCLELRELGDHLLEIADDEPVGPGTSRLTMGAAAVYAADRLTDGKVVTQAQVAEAASTVVDTSKSRVSRYSQTLHDAYEDRHGSDDPSAVLERGRIRLR</sequence>
<dbReference type="InterPro" id="IPR013150">
    <property type="entry name" value="TFIIB_cyclin"/>
</dbReference>
<evidence type="ECO:0000259" key="4">
    <source>
        <dbReference type="Pfam" id="PF00382"/>
    </source>
</evidence>
<keyword evidence="2" id="KW-0804">Transcription</keyword>
<feature type="compositionally biased region" description="Low complexity" evidence="3">
    <location>
        <begin position="10"/>
        <end position="20"/>
    </location>
</feature>
<dbReference type="Proteomes" id="UP001596406">
    <property type="component" value="Unassembled WGS sequence"/>
</dbReference>
<feature type="domain" description="Transcription factor TFIIB cyclin-like" evidence="4">
    <location>
        <begin position="142"/>
        <end position="214"/>
    </location>
</feature>
<dbReference type="InterPro" id="IPR036915">
    <property type="entry name" value="Cyclin-like_sf"/>
</dbReference>
<dbReference type="PRINTS" id="PR00685">
    <property type="entry name" value="TIFACTORIIB"/>
</dbReference>
<dbReference type="AlphaFoldDB" id="A0ABD5UF78"/>
<protein>
    <submittedName>
        <fullName evidence="5">Transcription initiation factor IIB family protein</fullName>
    </submittedName>
</protein>
<feature type="region of interest" description="Disordered" evidence="3">
    <location>
        <begin position="1"/>
        <end position="34"/>
    </location>
</feature>
<dbReference type="Gene3D" id="1.10.472.170">
    <property type="match status" value="1"/>
</dbReference>
<evidence type="ECO:0000313" key="5">
    <source>
        <dbReference type="EMBL" id="MFC6837558.1"/>
    </source>
</evidence>
<dbReference type="InterPro" id="IPR000812">
    <property type="entry name" value="TFIIB"/>
</dbReference>
<gene>
    <name evidence="5" type="ORF">ACFQHK_13745</name>
</gene>
<evidence type="ECO:0000313" key="6">
    <source>
        <dbReference type="Proteomes" id="UP001596406"/>
    </source>
</evidence>
<evidence type="ECO:0000256" key="1">
    <source>
        <dbReference type="ARBA" id="ARBA00023015"/>
    </source>
</evidence>
<dbReference type="Pfam" id="PF00382">
    <property type="entry name" value="TFIIB"/>
    <property type="match status" value="1"/>
</dbReference>
<comment type="caution">
    <text evidence="5">The sequence shown here is derived from an EMBL/GenBank/DDBJ whole genome shotgun (WGS) entry which is preliminary data.</text>
</comment>
<evidence type="ECO:0000256" key="2">
    <source>
        <dbReference type="ARBA" id="ARBA00023163"/>
    </source>
</evidence>
<dbReference type="EMBL" id="JBHSXM010000001">
    <property type="protein sequence ID" value="MFC6837558.1"/>
    <property type="molecule type" value="Genomic_DNA"/>
</dbReference>
<reference evidence="5 6" key="1">
    <citation type="journal article" date="2019" name="Int. J. Syst. Evol. Microbiol.">
        <title>The Global Catalogue of Microorganisms (GCM) 10K type strain sequencing project: providing services to taxonomists for standard genome sequencing and annotation.</title>
        <authorList>
            <consortium name="The Broad Institute Genomics Platform"/>
            <consortium name="The Broad Institute Genome Sequencing Center for Infectious Disease"/>
            <person name="Wu L."/>
            <person name="Ma J."/>
        </authorList>
    </citation>
    <scope>NUCLEOTIDE SEQUENCE [LARGE SCALE GENOMIC DNA]</scope>
    <source>
        <strain evidence="5 6">PSRA2</strain>
    </source>
</reference>
<dbReference type="RefSeq" id="WP_304449223.1">
    <property type="nucleotide sequence ID" value="NZ_JARRAH010000001.1"/>
</dbReference>
<accession>A0ABD5UF78</accession>
<keyword evidence="6" id="KW-1185">Reference proteome</keyword>
<dbReference type="PANTHER" id="PTHR11618">
    <property type="entry name" value="TRANSCRIPTION INITIATION FACTOR IIB-RELATED"/>
    <property type="match status" value="1"/>
</dbReference>
<feature type="compositionally biased region" description="Acidic residues" evidence="3">
    <location>
        <begin position="21"/>
        <end position="32"/>
    </location>
</feature>
<organism evidence="5 6">
    <name type="scientific">Halomarina ordinaria</name>
    <dbReference type="NCBI Taxonomy" id="3033939"/>
    <lineage>
        <taxon>Archaea</taxon>
        <taxon>Methanobacteriati</taxon>
        <taxon>Methanobacteriota</taxon>
        <taxon>Stenosarchaea group</taxon>
        <taxon>Halobacteria</taxon>
        <taxon>Halobacteriales</taxon>
        <taxon>Natronomonadaceae</taxon>
        <taxon>Halomarina</taxon>
    </lineage>
</organism>
<name>A0ABD5UF78_9EURY</name>
<dbReference type="PANTHER" id="PTHR11618:SF13">
    <property type="entry name" value="TRANSCRIPTION INITIATION FACTOR IIB"/>
    <property type="match status" value="1"/>
</dbReference>
<evidence type="ECO:0000256" key="3">
    <source>
        <dbReference type="SAM" id="MobiDB-lite"/>
    </source>
</evidence>
<dbReference type="SUPFAM" id="SSF47954">
    <property type="entry name" value="Cyclin-like"/>
    <property type="match status" value="1"/>
</dbReference>
<proteinExistence type="predicted"/>